<dbReference type="PROSITE" id="PS50887">
    <property type="entry name" value="GGDEF"/>
    <property type="match status" value="1"/>
</dbReference>
<keyword evidence="3" id="KW-0812">Transmembrane</keyword>
<proteinExistence type="predicted"/>
<keyword evidence="7" id="KW-1185">Reference proteome</keyword>
<dbReference type="PANTHER" id="PTHR45138:SF24">
    <property type="entry name" value="DIGUANYLATE CYCLASE DGCC-RELATED"/>
    <property type="match status" value="1"/>
</dbReference>
<dbReference type="InterPro" id="IPR043128">
    <property type="entry name" value="Rev_trsase/Diguanyl_cyclase"/>
</dbReference>
<keyword evidence="2" id="KW-0175">Coiled coil</keyword>
<dbReference type="GO" id="GO:0052621">
    <property type="term" value="F:diguanylate cyclase activity"/>
    <property type="evidence" value="ECO:0007669"/>
    <property type="project" value="UniProtKB-EC"/>
</dbReference>
<keyword evidence="3" id="KW-1133">Transmembrane helix</keyword>
<dbReference type="GO" id="GO:0005886">
    <property type="term" value="C:plasma membrane"/>
    <property type="evidence" value="ECO:0007669"/>
    <property type="project" value="TreeGrafter"/>
</dbReference>
<dbReference type="GO" id="GO:0007165">
    <property type="term" value="P:signal transduction"/>
    <property type="evidence" value="ECO:0007669"/>
    <property type="project" value="InterPro"/>
</dbReference>
<dbReference type="EMBL" id="JACHWY010000001">
    <property type="protein sequence ID" value="MBB3046823.1"/>
    <property type="molecule type" value="Genomic_DNA"/>
</dbReference>
<evidence type="ECO:0000256" key="2">
    <source>
        <dbReference type="SAM" id="Coils"/>
    </source>
</evidence>
<dbReference type="SMART" id="SM00267">
    <property type="entry name" value="GGDEF"/>
    <property type="match status" value="1"/>
</dbReference>
<feature type="coiled-coil region" evidence="2">
    <location>
        <begin position="111"/>
        <end position="152"/>
    </location>
</feature>
<dbReference type="NCBIfam" id="TIGR00254">
    <property type="entry name" value="GGDEF"/>
    <property type="match status" value="1"/>
</dbReference>
<dbReference type="SUPFAM" id="SSF55073">
    <property type="entry name" value="Nucleotide cyclase"/>
    <property type="match status" value="1"/>
</dbReference>
<evidence type="ECO:0000259" key="4">
    <source>
        <dbReference type="PROSITE" id="PS50885"/>
    </source>
</evidence>
<dbReference type="InterPro" id="IPR000160">
    <property type="entry name" value="GGDEF_dom"/>
</dbReference>
<evidence type="ECO:0000256" key="1">
    <source>
        <dbReference type="ARBA" id="ARBA00012528"/>
    </source>
</evidence>
<reference evidence="6 7" key="1">
    <citation type="submission" date="2020-08" db="EMBL/GenBank/DDBJ databases">
        <title>Genomic Encyclopedia of Type Strains, Phase III (KMG-III): the genomes of soil and plant-associated and newly described type strains.</title>
        <authorList>
            <person name="Whitman W."/>
        </authorList>
    </citation>
    <scope>NUCLEOTIDE SEQUENCE [LARGE SCALE GENOMIC DNA]</scope>
    <source>
        <strain evidence="6 7">CECT 8654</strain>
    </source>
</reference>
<dbReference type="Pfam" id="PF00990">
    <property type="entry name" value="GGDEF"/>
    <property type="match status" value="1"/>
</dbReference>
<accession>A0A7W4W3K4</accession>
<dbReference type="InterPro" id="IPR050469">
    <property type="entry name" value="Diguanylate_Cyclase"/>
</dbReference>
<comment type="caution">
    <text evidence="6">The sequence shown here is derived from an EMBL/GenBank/DDBJ whole genome shotgun (WGS) entry which is preliminary data.</text>
</comment>
<feature type="transmembrane region" description="Helical" evidence="3">
    <location>
        <begin position="49"/>
        <end position="68"/>
    </location>
</feature>
<dbReference type="InterPro" id="IPR029787">
    <property type="entry name" value="Nucleotide_cyclase"/>
</dbReference>
<protein>
    <recommendedName>
        <fullName evidence="1">diguanylate cyclase</fullName>
        <ecNumber evidence="1">2.7.7.65</ecNumber>
    </recommendedName>
</protein>
<feature type="domain" description="HAMP" evidence="4">
    <location>
        <begin position="66"/>
        <end position="119"/>
    </location>
</feature>
<dbReference type="GO" id="GO:1902201">
    <property type="term" value="P:negative regulation of bacterial-type flagellum-dependent cell motility"/>
    <property type="evidence" value="ECO:0007669"/>
    <property type="project" value="TreeGrafter"/>
</dbReference>
<dbReference type="Proteomes" id="UP000537130">
    <property type="component" value="Unassembled WGS sequence"/>
</dbReference>
<organism evidence="6 7">
    <name type="scientific">Litorivivens lipolytica</name>
    <dbReference type="NCBI Taxonomy" id="1524264"/>
    <lineage>
        <taxon>Bacteria</taxon>
        <taxon>Pseudomonadati</taxon>
        <taxon>Pseudomonadota</taxon>
        <taxon>Gammaproteobacteria</taxon>
        <taxon>Litorivivens</taxon>
    </lineage>
</organism>
<dbReference type="Gene3D" id="6.10.340.10">
    <property type="match status" value="1"/>
</dbReference>
<dbReference type="RefSeq" id="WP_183409488.1">
    <property type="nucleotide sequence ID" value="NZ_JACHWY010000001.1"/>
</dbReference>
<dbReference type="PANTHER" id="PTHR45138">
    <property type="entry name" value="REGULATORY COMPONENTS OF SENSORY TRANSDUCTION SYSTEM"/>
    <property type="match status" value="1"/>
</dbReference>
<dbReference type="EC" id="2.7.7.65" evidence="1"/>
<evidence type="ECO:0000313" key="6">
    <source>
        <dbReference type="EMBL" id="MBB3046823.1"/>
    </source>
</evidence>
<dbReference type="Gene3D" id="3.30.70.270">
    <property type="match status" value="1"/>
</dbReference>
<sequence length="318" mass="33805">MAWKILVALFGAVLLGLELAGRTLASNSAGGIPAVLHAAGDAQLSLPVLLVALCLIVVLVAAALYAALVKPIKDIAEGVGRVHPGRADVSLPHQGSSGVLGALANAVAELVERQSRELAEAQTAGQQAARQVETLELRLADRERELEALREHCATLQGVDEATDLPNRAAFDAELDQELLRIKRNGNPLAIALFQVSQLELLNSRMGANQANMIMRNIGQTIRQSVRITDYVARYDDHTFVLMLPETPARSAATVVEDIHRLLGSGEYTLPVGVGPLKIAAGLASTDVDPNVLEAIPTRLAQAVSRSLENEGRQVEVA</sequence>
<evidence type="ECO:0000256" key="3">
    <source>
        <dbReference type="SAM" id="Phobius"/>
    </source>
</evidence>
<dbReference type="InterPro" id="IPR003660">
    <property type="entry name" value="HAMP_dom"/>
</dbReference>
<name>A0A7W4W3K4_9GAMM</name>
<dbReference type="PROSITE" id="PS50885">
    <property type="entry name" value="HAMP"/>
    <property type="match status" value="1"/>
</dbReference>
<feature type="domain" description="GGDEF" evidence="5">
    <location>
        <begin position="187"/>
        <end position="318"/>
    </location>
</feature>
<gene>
    <name evidence="6" type="ORF">FHR99_001059</name>
</gene>
<evidence type="ECO:0000259" key="5">
    <source>
        <dbReference type="PROSITE" id="PS50887"/>
    </source>
</evidence>
<dbReference type="AlphaFoldDB" id="A0A7W4W3K4"/>
<evidence type="ECO:0000313" key="7">
    <source>
        <dbReference type="Proteomes" id="UP000537130"/>
    </source>
</evidence>
<keyword evidence="3" id="KW-0472">Membrane</keyword>
<dbReference type="GO" id="GO:0043709">
    <property type="term" value="P:cell adhesion involved in single-species biofilm formation"/>
    <property type="evidence" value="ECO:0007669"/>
    <property type="project" value="TreeGrafter"/>
</dbReference>